<comment type="caution">
    <text evidence="8">The sequence shown here is derived from an EMBL/GenBank/DDBJ whole genome shotgun (WGS) entry which is preliminary data.</text>
</comment>
<keyword evidence="5" id="KW-0998">Cell outer membrane</keyword>
<dbReference type="Pfam" id="PF14322">
    <property type="entry name" value="SusD-like_3"/>
    <property type="match status" value="1"/>
</dbReference>
<feature type="domain" description="SusD-like N-terminal" evidence="7">
    <location>
        <begin position="43"/>
        <end position="215"/>
    </location>
</feature>
<evidence type="ECO:0000256" key="3">
    <source>
        <dbReference type="ARBA" id="ARBA00022729"/>
    </source>
</evidence>
<sequence length="500" mass="57101">MKIKYIINLLAMGVLGVSCTDLHEDLKSDLTKEQAQEFLDENTDVSTLLERAYRDFDNVFLQHEGSVWLLQEVSADGAIVPSRPSGWDNGGLYRQLHAHRWVPENNYIQSVWRTLNRGVFNSTNVLGFNPPAHIAAEARFLRAYFMFTILDLYNQVPFRNPGDNLLEPPMVFVGKDAVDFIIQEVEAALQDLPDDNPAYRASKNGARGFLARLYLNRGVYADRKNPQFVTADLEKVIEYSEEISGKELDFYWDNFTPNNNEISSELLFTIEGRGGVRSHSLWVWLHAIFPIEMNLPTGGGWNGFAATGDLYDLFEEDDIRRYYEHPLLVSRRYNAGFLIGQQYGPNGEPLNGVIFRKEVPTLVGAGSFDGYRPVKYIPDYGNMNANADNDVVLIRYADVLLMKAEALLRLGREAEALEIVNDIRENRQASTLNSLNLTNLLEERGRELFWEGHRRQDLIRFGKFLEEWHLKPKSALQYLLYPIPPADVLANDNLKQNPAF</sequence>
<evidence type="ECO:0000313" key="8">
    <source>
        <dbReference type="EMBL" id="PRD49258.1"/>
    </source>
</evidence>
<dbReference type="EMBL" id="PVBQ01000001">
    <property type="protein sequence ID" value="PRD49258.1"/>
    <property type="molecule type" value="Genomic_DNA"/>
</dbReference>
<dbReference type="InterPro" id="IPR011990">
    <property type="entry name" value="TPR-like_helical_dom_sf"/>
</dbReference>
<gene>
    <name evidence="8" type="ORF">C5745_01110</name>
</gene>
<dbReference type="InterPro" id="IPR012944">
    <property type="entry name" value="SusD_RagB_dom"/>
</dbReference>
<feature type="domain" description="RagB/SusD" evidence="6">
    <location>
        <begin position="297"/>
        <end position="471"/>
    </location>
</feature>
<reference evidence="8 9" key="1">
    <citation type="submission" date="2018-02" db="EMBL/GenBank/DDBJ databases">
        <title>The draft genome of Sphingobacterium sp. 5JN-11.</title>
        <authorList>
            <person name="Liu L."/>
            <person name="Li L."/>
            <person name="Liang L."/>
            <person name="Zhang X."/>
            <person name="Wang T."/>
        </authorList>
    </citation>
    <scope>NUCLEOTIDE SEQUENCE [LARGE SCALE GENOMIC DNA]</scope>
    <source>
        <strain evidence="8 9">5JN-11</strain>
    </source>
</reference>
<dbReference type="Proteomes" id="UP000239711">
    <property type="component" value="Unassembled WGS sequence"/>
</dbReference>
<evidence type="ECO:0000259" key="6">
    <source>
        <dbReference type="Pfam" id="PF07980"/>
    </source>
</evidence>
<dbReference type="Gene3D" id="1.25.40.390">
    <property type="match status" value="1"/>
</dbReference>
<accession>A0A2S9J8Z3</accession>
<protein>
    <submittedName>
        <fullName evidence="8">RagB/SusD family nutrient uptake outer membrane protein</fullName>
    </submittedName>
</protein>
<dbReference type="GO" id="GO:0009279">
    <property type="term" value="C:cell outer membrane"/>
    <property type="evidence" value="ECO:0007669"/>
    <property type="project" value="UniProtKB-SubCell"/>
</dbReference>
<dbReference type="PROSITE" id="PS51257">
    <property type="entry name" value="PROKAR_LIPOPROTEIN"/>
    <property type="match status" value="1"/>
</dbReference>
<comment type="subcellular location">
    <subcellularLocation>
        <location evidence="1">Cell outer membrane</location>
    </subcellularLocation>
</comment>
<evidence type="ECO:0000313" key="9">
    <source>
        <dbReference type="Proteomes" id="UP000239711"/>
    </source>
</evidence>
<keyword evidence="3" id="KW-0732">Signal</keyword>
<proteinExistence type="inferred from homology"/>
<dbReference type="Pfam" id="PF07980">
    <property type="entry name" value="SusD_RagB"/>
    <property type="match status" value="1"/>
</dbReference>
<dbReference type="OrthoDB" id="9783641at2"/>
<dbReference type="AlphaFoldDB" id="A0A2S9J8Z3"/>
<comment type="similarity">
    <text evidence="2">Belongs to the SusD family.</text>
</comment>
<dbReference type="RefSeq" id="WP_105715099.1">
    <property type="nucleotide sequence ID" value="NZ_PVBQ01000001.1"/>
</dbReference>
<organism evidence="8 9">
    <name type="scientific">Sphingobacterium haloxyli</name>
    <dbReference type="NCBI Taxonomy" id="2100533"/>
    <lineage>
        <taxon>Bacteria</taxon>
        <taxon>Pseudomonadati</taxon>
        <taxon>Bacteroidota</taxon>
        <taxon>Sphingobacteriia</taxon>
        <taxon>Sphingobacteriales</taxon>
        <taxon>Sphingobacteriaceae</taxon>
        <taxon>Sphingobacterium</taxon>
    </lineage>
</organism>
<evidence type="ECO:0000256" key="4">
    <source>
        <dbReference type="ARBA" id="ARBA00023136"/>
    </source>
</evidence>
<evidence type="ECO:0000259" key="7">
    <source>
        <dbReference type="Pfam" id="PF14322"/>
    </source>
</evidence>
<name>A0A2S9J8Z3_9SPHI</name>
<keyword evidence="4" id="KW-0472">Membrane</keyword>
<evidence type="ECO:0000256" key="5">
    <source>
        <dbReference type="ARBA" id="ARBA00023237"/>
    </source>
</evidence>
<evidence type="ECO:0000256" key="2">
    <source>
        <dbReference type="ARBA" id="ARBA00006275"/>
    </source>
</evidence>
<evidence type="ECO:0000256" key="1">
    <source>
        <dbReference type="ARBA" id="ARBA00004442"/>
    </source>
</evidence>
<dbReference type="InterPro" id="IPR033985">
    <property type="entry name" value="SusD-like_N"/>
</dbReference>
<keyword evidence="9" id="KW-1185">Reference proteome</keyword>
<dbReference type="SUPFAM" id="SSF48452">
    <property type="entry name" value="TPR-like"/>
    <property type="match status" value="1"/>
</dbReference>